<proteinExistence type="predicted"/>
<dbReference type="SUPFAM" id="SSF51695">
    <property type="entry name" value="PLC-like phosphodiesterases"/>
    <property type="match status" value="1"/>
</dbReference>
<sequence length="47" mass="5588">MHRLNLPVYVWTVNEKLRMQKVLHKGVNELIADNIVEAMEVVKDTRR</sequence>
<dbReference type="InterPro" id="IPR017946">
    <property type="entry name" value="PLC-like_Pdiesterase_TIM-brl"/>
</dbReference>
<dbReference type="GO" id="GO:0008081">
    <property type="term" value="F:phosphoric diester hydrolase activity"/>
    <property type="evidence" value="ECO:0007669"/>
    <property type="project" value="InterPro"/>
</dbReference>
<evidence type="ECO:0000313" key="3">
    <source>
        <dbReference type="Proteomes" id="UP000595349"/>
    </source>
</evidence>
<evidence type="ECO:0000313" key="2">
    <source>
        <dbReference type="EMBL" id="QQK81288.1"/>
    </source>
</evidence>
<feature type="domain" description="GP-PDE" evidence="1">
    <location>
        <begin position="1"/>
        <end position="42"/>
    </location>
</feature>
<reference evidence="2 3" key="1">
    <citation type="submission" date="2020-06" db="EMBL/GenBank/DDBJ databases">
        <title>Genomic analysis of Salicibibacter sp. NKC21-4.</title>
        <authorList>
            <person name="Oh Y.J."/>
        </authorList>
    </citation>
    <scope>NUCLEOTIDE SEQUENCE [LARGE SCALE GENOMIC DNA]</scope>
    <source>
        <strain evidence="2 3">NKC21-4</strain>
    </source>
</reference>
<dbReference type="AlphaFoldDB" id="A0A7T7CGK3"/>
<name>A0A7T7CGK3_9BACI</name>
<dbReference type="Proteomes" id="UP000595349">
    <property type="component" value="Chromosome"/>
</dbReference>
<accession>A0A7T7CGK3</accession>
<evidence type="ECO:0000259" key="1">
    <source>
        <dbReference type="PROSITE" id="PS51704"/>
    </source>
</evidence>
<dbReference type="InterPro" id="IPR030395">
    <property type="entry name" value="GP_PDE_dom"/>
</dbReference>
<keyword evidence="3" id="KW-1185">Reference proteome</keyword>
<dbReference type="PROSITE" id="PS51704">
    <property type="entry name" value="GP_PDE"/>
    <property type="match status" value="1"/>
</dbReference>
<dbReference type="RefSeq" id="WP_200085719.1">
    <property type="nucleotide sequence ID" value="NZ_CP054706.1"/>
</dbReference>
<dbReference type="KEGG" id="scib:HUG20_16155"/>
<dbReference type="EMBL" id="CP054706">
    <property type="protein sequence ID" value="QQK81288.1"/>
    <property type="molecule type" value="Genomic_DNA"/>
</dbReference>
<organism evidence="2 3">
    <name type="scientific">Salicibibacter cibi</name>
    <dbReference type="NCBI Taxonomy" id="2743001"/>
    <lineage>
        <taxon>Bacteria</taxon>
        <taxon>Bacillati</taxon>
        <taxon>Bacillota</taxon>
        <taxon>Bacilli</taxon>
        <taxon>Bacillales</taxon>
        <taxon>Bacillaceae</taxon>
        <taxon>Salicibibacter</taxon>
    </lineage>
</organism>
<gene>
    <name evidence="2" type="ORF">HUG20_16155</name>
</gene>
<dbReference type="Gene3D" id="3.20.20.190">
    <property type="entry name" value="Phosphatidylinositol (PI) phosphodiesterase"/>
    <property type="match status" value="1"/>
</dbReference>
<dbReference type="GO" id="GO:0006629">
    <property type="term" value="P:lipid metabolic process"/>
    <property type="evidence" value="ECO:0007669"/>
    <property type="project" value="InterPro"/>
</dbReference>
<protein>
    <recommendedName>
        <fullName evidence="1">GP-PDE domain-containing protein</fullName>
    </recommendedName>
</protein>